<dbReference type="SUPFAM" id="SSF100950">
    <property type="entry name" value="NagB/RpiA/CoA transferase-like"/>
    <property type="match status" value="1"/>
</dbReference>
<name>A0A5B8M3M7_9MICO</name>
<proteinExistence type="predicted"/>
<dbReference type="EMBL" id="CP042305">
    <property type="protein sequence ID" value="QDZ14190.1"/>
    <property type="molecule type" value="Genomic_DNA"/>
</dbReference>
<dbReference type="Proteomes" id="UP000320216">
    <property type="component" value="Chromosome"/>
</dbReference>
<dbReference type="PANTHER" id="PTHR11280:SF6">
    <property type="entry name" value="GLUCOSAMINE-6-PHOSPHATE ISOMERASE NAGB"/>
    <property type="match status" value="1"/>
</dbReference>
<dbReference type="InterPro" id="IPR037171">
    <property type="entry name" value="NagB/RpiA_transferase-like"/>
</dbReference>
<sequence length="258" mass="28177">MLDTITHFAAGDLAVQIHPDFSSLGEAAARELAKAVKAAIESRGSARIVLATGNSQFPLMTSLARESLPWDRVSVFHMDEYVGIEASHPASFRRWIHERVEIPFRPAHVEYIAGDATVIDRETDRYEASLRAAPIDAVCMGIGENGHLAFNEPIDCDFSDQRWVRRIQLQEASRRQQVNEGHFPDIAAVPDSAITLTIPALLSAARVIVSAPEARKSAAVRQSLTGDVTTTCPASILQRTPQAVLLLDRQSASELPSC</sequence>
<evidence type="ECO:0000259" key="2">
    <source>
        <dbReference type="Pfam" id="PF01182"/>
    </source>
</evidence>
<evidence type="ECO:0000313" key="4">
    <source>
        <dbReference type="Proteomes" id="UP000320216"/>
    </source>
</evidence>
<dbReference type="GO" id="GO:0006043">
    <property type="term" value="P:glucosamine catabolic process"/>
    <property type="evidence" value="ECO:0007669"/>
    <property type="project" value="TreeGrafter"/>
</dbReference>
<dbReference type="GO" id="GO:0006046">
    <property type="term" value="P:N-acetylglucosamine catabolic process"/>
    <property type="evidence" value="ECO:0007669"/>
    <property type="project" value="TreeGrafter"/>
</dbReference>
<dbReference type="GO" id="GO:0004342">
    <property type="term" value="F:glucosamine-6-phosphate deaminase activity"/>
    <property type="evidence" value="ECO:0007669"/>
    <property type="project" value="InterPro"/>
</dbReference>
<dbReference type="InterPro" id="IPR006148">
    <property type="entry name" value="Glc/Gal-6P_isomerase"/>
</dbReference>
<dbReference type="GO" id="GO:0019262">
    <property type="term" value="P:N-acetylneuraminate catabolic process"/>
    <property type="evidence" value="ECO:0007669"/>
    <property type="project" value="TreeGrafter"/>
</dbReference>
<dbReference type="InterPro" id="IPR004547">
    <property type="entry name" value="Glucosamine6P_isomerase"/>
</dbReference>
<accession>A0A5B8M3M7</accession>
<dbReference type="AlphaFoldDB" id="A0A5B8M3M7"/>
<feature type="domain" description="Glucosamine/galactosamine-6-phosphate isomerase" evidence="2">
    <location>
        <begin position="22"/>
        <end position="240"/>
    </location>
</feature>
<dbReference type="GO" id="GO:0005975">
    <property type="term" value="P:carbohydrate metabolic process"/>
    <property type="evidence" value="ECO:0007669"/>
    <property type="project" value="InterPro"/>
</dbReference>
<evidence type="ECO:0000313" key="3">
    <source>
        <dbReference type="EMBL" id="QDZ14190.1"/>
    </source>
</evidence>
<keyword evidence="4" id="KW-1185">Reference proteome</keyword>
<dbReference type="CDD" id="cd01399">
    <property type="entry name" value="GlcN6P_deaminase"/>
    <property type="match status" value="1"/>
</dbReference>
<dbReference type="OrthoDB" id="9791139at2"/>
<dbReference type="Pfam" id="PF01182">
    <property type="entry name" value="Glucosamine_iso"/>
    <property type="match status" value="1"/>
</dbReference>
<dbReference type="Gene3D" id="3.40.50.1360">
    <property type="match status" value="1"/>
</dbReference>
<evidence type="ECO:0000256" key="1">
    <source>
        <dbReference type="ARBA" id="ARBA00023277"/>
    </source>
</evidence>
<gene>
    <name evidence="3" type="ORF">FPZ11_04860</name>
</gene>
<dbReference type="RefSeq" id="WP_146318853.1">
    <property type="nucleotide sequence ID" value="NZ_CP042305.1"/>
</dbReference>
<dbReference type="GO" id="GO:0005737">
    <property type="term" value="C:cytoplasm"/>
    <property type="evidence" value="ECO:0007669"/>
    <property type="project" value="TreeGrafter"/>
</dbReference>
<dbReference type="PANTHER" id="PTHR11280">
    <property type="entry name" value="GLUCOSAMINE-6-PHOSPHATE ISOMERASE"/>
    <property type="match status" value="1"/>
</dbReference>
<keyword evidence="1" id="KW-0119">Carbohydrate metabolism</keyword>
<reference evidence="3 4" key="1">
    <citation type="submission" date="2019-07" db="EMBL/GenBank/DDBJ databases">
        <title>Full genome sequence of Humibacter sp. WJ7-1.</title>
        <authorList>
            <person name="Im W.-T."/>
        </authorList>
    </citation>
    <scope>NUCLEOTIDE SEQUENCE [LARGE SCALE GENOMIC DNA]</scope>
    <source>
        <strain evidence="3 4">WJ7-1</strain>
    </source>
</reference>
<protein>
    <submittedName>
        <fullName evidence="3">Glucosamine-6-phosphate deaminase</fullName>
    </submittedName>
</protein>
<dbReference type="GO" id="GO:0042802">
    <property type="term" value="F:identical protein binding"/>
    <property type="evidence" value="ECO:0007669"/>
    <property type="project" value="TreeGrafter"/>
</dbReference>
<dbReference type="KEGG" id="huw:FPZ11_04860"/>
<organism evidence="3 4">
    <name type="scientific">Humibacter ginsenosidimutans</name>
    <dbReference type="NCBI Taxonomy" id="2599293"/>
    <lineage>
        <taxon>Bacteria</taxon>
        <taxon>Bacillati</taxon>
        <taxon>Actinomycetota</taxon>
        <taxon>Actinomycetes</taxon>
        <taxon>Micrococcales</taxon>
        <taxon>Microbacteriaceae</taxon>
        <taxon>Humibacter</taxon>
    </lineage>
</organism>